<dbReference type="EMBL" id="AJJU01000017">
    <property type="protein sequence ID" value="EID73895.1"/>
    <property type="molecule type" value="Genomic_DNA"/>
</dbReference>
<evidence type="ECO:0000256" key="6">
    <source>
        <dbReference type="ARBA" id="ARBA00022723"/>
    </source>
</evidence>
<dbReference type="Pfam" id="PF01963">
    <property type="entry name" value="TraB_PrgY_gumN"/>
    <property type="match status" value="1"/>
</dbReference>
<keyword evidence="12" id="KW-0325">Glycoprotein</keyword>
<dbReference type="GO" id="GO:0016020">
    <property type="term" value="C:membrane"/>
    <property type="evidence" value="ECO:0007669"/>
    <property type="project" value="UniProtKB-SubCell"/>
</dbReference>
<evidence type="ECO:0000256" key="7">
    <source>
        <dbReference type="ARBA" id="ARBA00022729"/>
    </source>
</evidence>
<evidence type="ECO:0000256" key="3">
    <source>
        <dbReference type="ARBA" id="ARBA00004479"/>
    </source>
</evidence>
<evidence type="ECO:0000256" key="5">
    <source>
        <dbReference type="ARBA" id="ARBA00022692"/>
    </source>
</evidence>
<evidence type="ECO:0000256" key="9">
    <source>
        <dbReference type="ARBA" id="ARBA00022989"/>
    </source>
</evidence>
<comment type="caution">
    <text evidence="13">The sequence shown here is derived from an EMBL/GenBank/DDBJ whole genome shotgun (WGS) entry which is preliminary data.</text>
</comment>
<dbReference type="InterPro" id="IPR002816">
    <property type="entry name" value="TraB/PrgY/GumN_fam"/>
</dbReference>
<keyword evidence="7" id="KW-0732">Signal</keyword>
<dbReference type="GO" id="GO:0004222">
    <property type="term" value="F:metalloendopeptidase activity"/>
    <property type="evidence" value="ECO:0007669"/>
    <property type="project" value="TreeGrafter"/>
</dbReference>
<evidence type="ECO:0000256" key="4">
    <source>
        <dbReference type="ARBA" id="ARBA00022670"/>
    </source>
</evidence>
<comment type="subcellular location">
    <subcellularLocation>
        <location evidence="3">Membrane</location>
        <topology evidence="3">Single-pass type I membrane protein</topology>
    </subcellularLocation>
</comment>
<sequence length="299" mass="34741">MEYTLKKGIYVMTIIFFLSLEFSHAQIHNNLNDGKFNTIMFKISSDKNDKISYLFGTHHAFGKAFFDSLPEANKALSASEVLLKENLNVPGQMAQDIINGRKQFTNWKKFVSKDDLEFLENLFATSPTDYNKMTPTEMYVFLNRHFKQQICLSKDVNDTSLSLDDYIASKAVELHKELYGLETTEEQINLLNKDVEGMPQKMHKRRLGNIIEKIKTRNLNDCQETKWYTQMGMDYQVDEPCRNTLLLTDRNHRWMKTISGLIEEKNCFIAVGLSHLMFECGLLNQLKEIGYTVTPMEVR</sequence>
<evidence type="ECO:0000313" key="14">
    <source>
        <dbReference type="Proteomes" id="UP000005938"/>
    </source>
</evidence>
<dbReference type="PANTHER" id="PTHR31120">
    <property type="entry name" value="METALLOPROTEASE TIKI"/>
    <property type="match status" value="1"/>
</dbReference>
<proteinExistence type="predicted"/>
<dbReference type="RefSeq" id="WP_008240111.1">
    <property type="nucleotide sequence ID" value="NZ_AJJU01000017.1"/>
</dbReference>
<keyword evidence="6" id="KW-0479">Metal-binding</keyword>
<dbReference type="Proteomes" id="UP000005938">
    <property type="component" value="Unassembled WGS sequence"/>
</dbReference>
<reference evidence="13 14" key="1">
    <citation type="journal article" date="2012" name="J. Bacteriol.">
        <title>Genome Sequence of the Halotolerant Bacterium Imtechella halotolerans K1T.</title>
        <authorList>
            <person name="Kumar S."/>
            <person name="Vikram S."/>
            <person name="Subramanian S."/>
            <person name="Raghava G.P."/>
            <person name="Pinnaka A.K."/>
        </authorList>
    </citation>
    <scope>NUCLEOTIDE SEQUENCE [LARGE SCALE GENOMIC DNA]</scope>
    <source>
        <strain evidence="13 14">K1</strain>
    </source>
</reference>
<keyword evidence="9" id="KW-1133">Transmembrane helix</keyword>
<evidence type="ECO:0000256" key="12">
    <source>
        <dbReference type="ARBA" id="ARBA00023180"/>
    </source>
</evidence>
<gene>
    <name evidence="13" type="ORF">W5A_10030</name>
</gene>
<evidence type="ECO:0000256" key="1">
    <source>
        <dbReference type="ARBA" id="ARBA00001936"/>
    </source>
</evidence>
<evidence type="ECO:0000313" key="13">
    <source>
        <dbReference type="EMBL" id="EID73895.1"/>
    </source>
</evidence>
<comment type="cofactor">
    <cofactor evidence="1">
        <name>Mn(2+)</name>
        <dbReference type="ChEBI" id="CHEBI:29035"/>
    </cofactor>
</comment>
<dbReference type="STRING" id="946077.W5A_10030"/>
<keyword evidence="5" id="KW-0812">Transmembrane</keyword>
<organism evidence="13 14">
    <name type="scientific">Imtechella halotolerans K1</name>
    <dbReference type="NCBI Taxonomy" id="946077"/>
    <lineage>
        <taxon>Bacteria</taxon>
        <taxon>Pseudomonadati</taxon>
        <taxon>Bacteroidota</taxon>
        <taxon>Flavobacteriia</taxon>
        <taxon>Flavobacteriales</taxon>
        <taxon>Flavobacteriaceae</taxon>
        <taxon>Imtechella</taxon>
    </lineage>
</organism>
<dbReference type="AlphaFoldDB" id="I0WBX9"/>
<accession>I0WBX9</accession>
<keyword evidence="4" id="KW-0645">Protease</keyword>
<protein>
    <submittedName>
        <fullName evidence="13">GumN family protein</fullName>
    </submittedName>
</protein>
<keyword evidence="11" id="KW-0472">Membrane</keyword>
<evidence type="ECO:0000256" key="10">
    <source>
        <dbReference type="ARBA" id="ARBA00023049"/>
    </source>
</evidence>
<dbReference type="GO" id="GO:0006508">
    <property type="term" value="P:proteolysis"/>
    <property type="evidence" value="ECO:0007669"/>
    <property type="project" value="UniProtKB-KW"/>
</dbReference>
<evidence type="ECO:0000256" key="8">
    <source>
        <dbReference type="ARBA" id="ARBA00022801"/>
    </source>
</evidence>
<name>I0WBX9_9FLAO</name>
<comment type="cofactor">
    <cofactor evidence="2">
        <name>Co(2+)</name>
        <dbReference type="ChEBI" id="CHEBI:48828"/>
    </cofactor>
</comment>
<dbReference type="GO" id="GO:0030178">
    <property type="term" value="P:negative regulation of Wnt signaling pathway"/>
    <property type="evidence" value="ECO:0007669"/>
    <property type="project" value="InterPro"/>
</dbReference>
<evidence type="ECO:0000256" key="11">
    <source>
        <dbReference type="ARBA" id="ARBA00023136"/>
    </source>
</evidence>
<keyword evidence="8" id="KW-0378">Hydrolase</keyword>
<keyword evidence="14" id="KW-1185">Reference proteome</keyword>
<dbReference type="GO" id="GO:0046872">
    <property type="term" value="F:metal ion binding"/>
    <property type="evidence" value="ECO:0007669"/>
    <property type="project" value="UniProtKB-KW"/>
</dbReference>
<dbReference type="PANTHER" id="PTHR31120:SF6">
    <property type="entry name" value="METALLOPROTEASE TIKI HOMOLOG"/>
    <property type="match status" value="1"/>
</dbReference>
<dbReference type="CDD" id="cd14789">
    <property type="entry name" value="Tiki"/>
    <property type="match status" value="1"/>
</dbReference>
<evidence type="ECO:0000256" key="2">
    <source>
        <dbReference type="ARBA" id="ARBA00001941"/>
    </source>
</evidence>
<dbReference type="eggNOG" id="COG3735">
    <property type="taxonomic scope" value="Bacteria"/>
</dbReference>
<keyword evidence="10" id="KW-0482">Metalloprotease</keyword>
<dbReference type="InterPro" id="IPR040230">
    <property type="entry name" value="TIKI1/2-like"/>
</dbReference>